<dbReference type="Proteomes" id="UP000193087">
    <property type="component" value="Unassembled WGS sequence"/>
</dbReference>
<protein>
    <submittedName>
        <fullName evidence="7">Oxidoreductase</fullName>
    </submittedName>
</protein>
<name>A0A1X2DH30_9MYCO</name>
<keyword evidence="4" id="KW-0274">FAD</keyword>
<dbReference type="AlphaFoldDB" id="A0A1X2DH30"/>
<dbReference type="InterPro" id="IPR006094">
    <property type="entry name" value="Oxid_FAD_bind_N"/>
</dbReference>
<dbReference type="InterPro" id="IPR016169">
    <property type="entry name" value="FAD-bd_PCMH_sub2"/>
</dbReference>
<evidence type="ECO:0000259" key="6">
    <source>
        <dbReference type="PROSITE" id="PS51387"/>
    </source>
</evidence>
<dbReference type="Gene3D" id="3.40.462.20">
    <property type="match status" value="1"/>
</dbReference>
<comment type="caution">
    <text evidence="7">The sequence shown here is derived from an EMBL/GenBank/DDBJ whole genome shotgun (WGS) entry which is preliminary data.</text>
</comment>
<dbReference type="Pfam" id="PF01565">
    <property type="entry name" value="FAD_binding_4"/>
    <property type="match status" value="1"/>
</dbReference>
<dbReference type="Gene3D" id="3.30.465.10">
    <property type="match status" value="1"/>
</dbReference>
<evidence type="ECO:0000256" key="1">
    <source>
        <dbReference type="ARBA" id="ARBA00001974"/>
    </source>
</evidence>
<evidence type="ECO:0000313" key="8">
    <source>
        <dbReference type="Proteomes" id="UP000193087"/>
    </source>
</evidence>
<dbReference type="GO" id="GO:0071949">
    <property type="term" value="F:FAD binding"/>
    <property type="evidence" value="ECO:0007669"/>
    <property type="project" value="InterPro"/>
</dbReference>
<dbReference type="RefSeq" id="WP_085248404.1">
    <property type="nucleotide sequence ID" value="NZ_CAJMWI010000006.1"/>
</dbReference>
<reference evidence="7 8" key="1">
    <citation type="submission" date="2016-01" db="EMBL/GenBank/DDBJ databases">
        <title>The new phylogeny of the genus Mycobacterium.</title>
        <authorList>
            <person name="Tarcisio F."/>
            <person name="Conor M."/>
            <person name="Antonella G."/>
            <person name="Elisabetta G."/>
            <person name="Giulia F.S."/>
            <person name="Sara T."/>
            <person name="Anna F."/>
            <person name="Clotilde B."/>
            <person name="Roberto B."/>
            <person name="Veronica D.S."/>
            <person name="Fabio R."/>
            <person name="Monica P."/>
            <person name="Olivier J."/>
            <person name="Enrico T."/>
            <person name="Nicola S."/>
        </authorList>
    </citation>
    <scope>NUCLEOTIDE SEQUENCE [LARGE SCALE GENOMIC DNA]</scope>
    <source>
        <strain evidence="7 8">DSM 45176</strain>
    </source>
</reference>
<feature type="domain" description="FAD-binding PCMH-type" evidence="6">
    <location>
        <begin position="31"/>
        <end position="202"/>
    </location>
</feature>
<keyword evidence="3" id="KW-0285">Flavoprotein</keyword>
<keyword evidence="8" id="KW-1185">Reference proteome</keyword>
<dbReference type="PANTHER" id="PTHR42973">
    <property type="entry name" value="BINDING OXIDOREDUCTASE, PUTATIVE (AFU_ORTHOLOGUE AFUA_1G17690)-RELATED"/>
    <property type="match status" value="1"/>
</dbReference>
<proteinExistence type="inferred from homology"/>
<dbReference type="OrthoDB" id="545125at2"/>
<dbReference type="EMBL" id="LQPQ01000004">
    <property type="protein sequence ID" value="ORW87537.1"/>
    <property type="molecule type" value="Genomic_DNA"/>
</dbReference>
<dbReference type="PROSITE" id="PS51387">
    <property type="entry name" value="FAD_PCMH"/>
    <property type="match status" value="1"/>
</dbReference>
<dbReference type="GO" id="GO:0016491">
    <property type="term" value="F:oxidoreductase activity"/>
    <property type="evidence" value="ECO:0007669"/>
    <property type="project" value="UniProtKB-KW"/>
</dbReference>
<dbReference type="InterPro" id="IPR016167">
    <property type="entry name" value="FAD-bd_PCMH_sub1"/>
</dbReference>
<gene>
    <name evidence="7" type="ORF">AWC22_08500</name>
</gene>
<dbReference type="PANTHER" id="PTHR42973:SF39">
    <property type="entry name" value="FAD-BINDING PCMH-TYPE DOMAIN-CONTAINING PROTEIN"/>
    <property type="match status" value="1"/>
</dbReference>
<dbReference type="InterPro" id="IPR050416">
    <property type="entry name" value="FAD-linked_Oxidoreductase"/>
</dbReference>
<dbReference type="InterPro" id="IPR036318">
    <property type="entry name" value="FAD-bd_PCMH-like_sf"/>
</dbReference>
<evidence type="ECO:0000256" key="5">
    <source>
        <dbReference type="ARBA" id="ARBA00023002"/>
    </source>
</evidence>
<dbReference type="GeneID" id="93497693"/>
<organism evidence="7 8">
    <name type="scientific">Mycobacterium riyadhense</name>
    <dbReference type="NCBI Taxonomy" id="486698"/>
    <lineage>
        <taxon>Bacteria</taxon>
        <taxon>Bacillati</taxon>
        <taxon>Actinomycetota</taxon>
        <taxon>Actinomycetes</taxon>
        <taxon>Mycobacteriales</taxon>
        <taxon>Mycobacteriaceae</taxon>
        <taxon>Mycobacterium</taxon>
    </lineage>
</organism>
<evidence type="ECO:0000256" key="2">
    <source>
        <dbReference type="ARBA" id="ARBA00005466"/>
    </source>
</evidence>
<evidence type="ECO:0000256" key="4">
    <source>
        <dbReference type="ARBA" id="ARBA00022827"/>
    </source>
</evidence>
<accession>A0A1X2DH30</accession>
<dbReference type="SUPFAM" id="SSF56176">
    <property type="entry name" value="FAD-binding/transporter-associated domain-like"/>
    <property type="match status" value="1"/>
</dbReference>
<comment type="cofactor">
    <cofactor evidence="1">
        <name>FAD</name>
        <dbReference type="ChEBI" id="CHEBI:57692"/>
    </cofactor>
</comment>
<sequence length="447" mass="48790">MSALPAGRHYFRDADGYEEARRGTVWHQRVPKRYPEVIVQAVDSDDIIAGVRYASAHSLKVSVVSGGRSFAASHLRDGSVLLDVSCLDHAHIDAEKGLAVVGPGKGGSLLMADLQEQNLFFPGGHCTGVCLGGYLLQGGYGWNSRMYGPACESVVGVDVITADGEQIHCDADNHADLYWAARGAGPGFFGVVTSFYLKLYPRPGACGSSVYVYPFELADEVFTWARAVSAEVDPRVELQALASRGEPNVGIDIPVISFLAPVFADSDEEAEKAVALMDSCRVAEQALVKVPYRPTDLPTWGYGFAMSHYLSDHHYAVDNMWTSASAEDLLPGIRTILDTMPPHPAHFLWLNWGPCPPRQDMAYSVEADIYLALYGSWKDPADEVKYADWARSNMVAMSDLAVGIQLADENLGQRPARFASDAAMAKLDRVRSEYDPDGLFNSWMGRI</sequence>
<dbReference type="Gene3D" id="3.30.43.10">
    <property type="entry name" value="Uridine Diphospho-n-acetylenolpyruvylglucosamine Reductase, domain 2"/>
    <property type="match status" value="1"/>
</dbReference>
<comment type="similarity">
    <text evidence="2">Belongs to the oxygen-dependent FAD-linked oxidoreductase family.</text>
</comment>
<dbReference type="InterPro" id="IPR016166">
    <property type="entry name" value="FAD-bd_PCMH"/>
</dbReference>
<keyword evidence="5" id="KW-0560">Oxidoreductase</keyword>
<evidence type="ECO:0000256" key="3">
    <source>
        <dbReference type="ARBA" id="ARBA00022630"/>
    </source>
</evidence>
<evidence type="ECO:0000313" key="7">
    <source>
        <dbReference type="EMBL" id="ORW87537.1"/>
    </source>
</evidence>
<dbReference type="STRING" id="486698.AWC22_08500"/>